<organism evidence="1 2">
    <name type="scientific">Neisseria gonorrhoeae (strain NCCP11945)</name>
    <dbReference type="NCBI Taxonomy" id="521006"/>
    <lineage>
        <taxon>Bacteria</taxon>
        <taxon>Pseudomonadati</taxon>
        <taxon>Pseudomonadota</taxon>
        <taxon>Betaproteobacteria</taxon>
        <taxon>Neisseriales</taxon>
        <taxon>Neisseriaceae</taxon>
        <taxon>Neisseria</taxon>
    </lineage>
</organism>
<dbReference type="AlphaFoldDB" id="B4RJK1"/>
<dbReference type="KEGG" id="ngk:NGK_0311"/>
<name>B4RJK1_NEIG2</name>
<evidence type="ECO:0000313" key="1">
    <source>
        <dbReference type="EMBL" id="ACF29005.1"/>
    </source>
</evidence>
<dbReference type="EMBL" id="CP001050">
    <property type="protein sequence ID" value="ACF29005.1"/>
    <property type="molecule type" value="Genomic_DNA"/>
</dbReference>
<protein>
    <submittedName>
        <fullName evidence="1">Uncharacterized protein</fullName>
    </submittedName>
</protein>
<dbReference type="HOGENOM" id="CLU_3254495_0_0_4"/>
<gene>
    <name evidence="1" type="ordered locus">NGK_0311</name>
</gene>
<dbReference type="Proteomes" id="UP000002564">
    <property type="component" value="Chromosome"/>
</dbReference>
<sequence>MFLVFAIFPNKLIKKKKRFSECRLKTFFVCLSDFKTSRLRRR</sequence>
<accession>B4RJK1</accession>
<evidence type="ECO:0000313" key="2">
    <source>
        <dbReference type="Proteomes" id="UP000002564"/>
    </source>
</evidence>
<proteinExistence type="predicted"/>
<reference evidence="1 2" key="1">
    <citation type="journal article" date="2008" name="J. Bacteriol.">
        <title>Complete genome sequence of Neisseria gonorrhoeae NCCP11945.</title>
        <authorList>
            <person name="Chung G.T."/>
            <person name="Yoo J.S."/>
            <person name="Oh H.B."/>
            <person name="Lee Y.S."/>
            <person name="Cha S.H."/>
            <person name="Kim S.J."/>
            <person name="Yoo C.K."/>
        </authorList>
    </citation>
    <scope>NUCLEOTIDE SEQUENCE [LARGE SCALE GENOMIC DNA]</scope>
    <source>
        <strain evidence="1 2">NCCP11945</strain>
    </source>
</reference>